<dbReference type="Gene3D" id="3.20.20.140">
    <property type="entry name" value="Metal-dependent hydrolases"/>
    <property type="match status" value="1"/>
</dbReference>
<evidence type="ECO:0000313" key="5">
    <source>
        <dbReference type="Proteomes" id="UP000838672"/>
    </source>
</evidence>
<proteinExistence type="inferred from homology"/>
<dbReference type="InterPro" id="IPR032466">
    <property type="entry name" value="Metal_Hydrolase"/>
</dbReference>
<dbReference type="Pfam" id="PF01026">
    <property type="entry name" value="TatD_DNase"/>
    <property type="match status" value="1"/>
</dbReference>
<reference evidence="4" key="1">
    <citation type="submission" date="2021-11" db="EMBL/GenBank/DDBJ databases">
        <authorList>
            <person name="Rodrigo-Torres L."/>
            <person name="Arahal R. D."/>
            <person name="Lucena T."/>
        </authorList>
    </citation>
    <scope>NUCLEOTIDE SEQUENCE</scope>
    <source>
        <strain evidence="4">CECT 7929</strain>
    </source>
</reference>
<dbReference type="PANTHER" id="PTHR46124">
    <property type="entry name" value="D-AMINOACYL-TRNA DEACYLASE"/>
    <property type="match status" value="1"/>
</dbReference>
<keyword evidence="2" id="KW-0479">Metal-binding</keyword>
<sequence length="264" mass="29053">MSCWRTYEMLIDTHAHIYADAFASDLDDTISRAKQAGLTALLMPNVDAESIEPMLAVEAAYPDYCFAMMGLHPTSVTADVDQQLAQMQALWAQRDFIAVGEIGIDLYWDDTFIEQQKHAFVTQVAWAKAKQKPVVIHTRDSTDLVIELLAPLQDGSLRGVFHCFGGTLAQAQGIIALGFHLGIGGVSTFKNGGLDQVLPHLDLQHLIIETDCPYLAPVPHRGKRNEPAYCQLVAARIAELMSVNVETVAQQTTHNAQQLFVLVP</sequence>
<dbReference type="NCBIfam" id="TIGR00010">
    <property type="entry name" value="YchF/TatD family DNA exonuclease"/>
    <property type="match status" value="1"/>
</dbReference>
<evidence type="ECO:0000256" key="3">
    <source>
        <dbReference type="ARBA" id="ARBA00022801"/>
    </source>
</evidence>
<dbReference type="PANTHER" id="PTHR46124:SF4">
    <property type="entry name" value="HYDROLASE TATD"/>
    <property type="match status" value="1"/>
</dbReference>
<accession>A0ABM8ZPQ9</accession>
<dbReference type="EMBL" id="CAKLDI010000001">
    <property type="protein sequence ID" value="CAH0532267.1"/>
    <property type="molecule type" value="Genomic_DNA"/>
</dbReference>
<dbReference type="CDD" id="cd01310">
    <property type="entry name" value="TatD_DNAse"/>
    <property type="match status" value="1"/>
</dbReference>
<protein>
    <submittedName>
        <fullName evidence="4">D-aminoacyl-tRNA deacylase</fullName>
        <ecNumber evidence="4">3.1.1.96</ecNumber>
    </submittedName>
</protein>
<comment type="similarity">
    <text evidence="1">Belongs to the metallo-dependent hydrolases superfamily. TatD-type hydrolase family.</text>
</comment>
<dbReference type="EC" id="3.1.1.96" evidence="4"/>
<organism evidence="4 5">
    <name type="scientific">Vibrio stylophorae</name>
    <dbReference type="NCBI Taxonomy" id="659351"/>
    <lineage>
        <taxon>Bacteria</taxon>
        <taxon>Pseudomonadati</taxon>
        <taxon>Pseudomonadota</taxon>
        <taxon>Gammaproteobacteria</taxon>
        <taxon>Vibrionales</taxon>
        <taxon>Vibrionaceae</taxon>
        <taxon>Vibrio</taxon>
    </lineage>
</organism>
<dbReference type="InterPro" id="IPR001130">
    <property type="entry name" value="TatD-like"/>
</dbReference>
<dbReference type="Proteomes" id="UP000838672">
    <property type="component" value="Unassembled WGS sequence"/>
</dbReference>
<comment type="caution">
    <text evidence="4">The sequence shown here is derived from an EMBL/GenBank/DDBJ whole genome shotgun (WGS) entry which is preliminary data.</text>
</comment>
<name>A0ABM8ZPQ9_9VIBR</name>
<dbReference type="PROSITE" id="PS01091">
    <property type="entry name" value="TATD_3"/>
    <property type="match status" value="1"/>
</dbReference>
<dbReference type="PIRSF" id="PIRSF005902">
    <property type="entry name" value="DNase_TatD"/>
    <property type="match status" value="1"/>
</dbReference>
<evidence type="ECO:0000256" key="1">
    <source>
        <dbReference type="ARBA" id="ARBA00009275"/>
    </source>
</evidence>
<dbReference type="InterPro" id="IPR018228">
    <property type="entry name" value="DNase_TatD-rel_CS"/>
</dbReference>
<dbReference type="InterPro" id="IPR015991">
    <property type="entry name" value="TatD/YcfH-like"/>
</dbReference>
<keyword evidence="5" id="KW-1185">Reference proteome</keyword>
<dbReference type="GO" id="GO:0051499">
    <property type="term" value="F:D-aminoacyl-tRNA deacylase activity"/>
    <property type="evidence" value="ECO:0007669"/>
    <property type="project" value="UniProtKB-EC"/>
</dbReference>
<evidence type="ECO:0000313" key="4">
    <source>
        <dbReference type="EMBL" id="CAH0532267.1"/>
    </source>
</evidence>
<gene>
    <name evidence="4" type="primary">dtd3</name>
    <name evidence="4" type="ORF">VST7929_00079</name>
</gene>
<evidence type="ECO:0000256" key="2">
    <source>
        <dbReference type="ARBA" id="ARBA00022723"/>
    </source>
</evidence>
<keyword evidence="3 4" id="KW-0378">Hydrolase</keyword>
<dbReference type="SUPFAM" id="SSF51556">
    <property type="entry name" value="Metallo-dependent hydrolases"/>
    <property type="match status" value="1"/>
</dbReference>